<protein>
    <submittedName>
        <fullName evidence="2">Uncharacterized protein</fullName>
    </submittedName>
</protein>
<dbReference type="PANTHER" id="PTHR31903:SF16">
    <property type="entry name" value="TRANSMEMBRANE PROTEIN"/>
    <property type="match status" value="1"/>
</dbReference>
<reference evidence="2 3" key="1">
    <citation type="journal article" date="2017" name="Nat. Commun.">
        <title>Genome assembly with in vitro proximity ligation data and whole-genome triplication in lettuce.</title>
        <authorList>
            <person name="Reyes-Chin-Wo S."/>
            <person name="Wang Z."/>
            <person name="Yang X."/>
            <person name="Kozik A."/>
            <person name="Arikit S."/>
            <person name="Song C."/>
            <person name="Xia L."/>
            <person name="Froenicke L."/>
            <person name="Lavelle D.O."/>
            <person name="Truco M.J."/>
            <person name="Xia R."/>
            <person name="Zhu S."/>
            <person name="Xu C."/>
            <person name="Xu H."/>
            <person name="Xu X."/>
            <person name="Cox K."/>
            <person name="Korf I."/>
            <person name="Meyers B.C."/>
            <person name="Michelmore R.W."/>
        </authorList>
    </citation>
    <scope>NUCLEOTIDE SEQUENCE [LARGE SCALE GENOMIC DNA]</scope>
    <source>
        <strain evidence="3">cv. Salinas</strain>
        <tissue evidence="2">Seedlings</tissue>
    </source>
</reference>
<comment type="caution">
    <text evidence="2">The sequence shown here is derived from an EMBL/GenBank/DDBJ whole genome shotgun (WGS) entry which is preliminary data.</text>
</comment>
<feature type="region of interest" description="Disordered" evidence="1">
    <location>
        <begin position="124"/>
        <end position="190"/>
    </location>
</feature>
<dbReference type="EMBL" id="NBSK02000005">
    <property type="protein sequence ID" value="KAJ0206131.1"/>
    <property type="molecule type" value="Genomic_DNA"/>
</dbReference>
<evidence type="ECO:0000313" key="3">
    <source>
        <dbReference type="Proteomes" id="UP000235145"/>
    </source>
</evidence>
<feature type="region of interest" description="Disordered" evidence="1">
    <location>
        <begin position="1"/>
        <end position="24"/>
    </location>
</feature>
<keyword evidence="3" id="KW-1185">Reference proteome</keyword>
<gene>
    <name evidence="2" type="ORF">LSAT_V11C500273250</name>
</gene>
<dbReference type="Proteomes" id="UP000235145">
    <property type="component" value="Unassembled WGS sequence"/>
</dbReference>
<sequence>MRKLYNHTKGKIHPSPPPPSATPEHHLSLLPLAIATLAAALAPEDQEVLAYLLSSSANTTIFSTGGKPTNKSGGGASSGGDHLPQFNCNCFRCYTSFWVRWDASPNRKVIHEIIDAYEDGLIHNKKNGKGKKERKNNKIASSSSSSSSSSSCHVSHAPLTATESVINAPPLSEQRNSDEEDEMATGSSEKGSVRKIVSFIGERIWGVWGI</sequence>
<feature type="compositionally biased region" description="Low complexity" evidence="1">
    <location>
        <begin position="141"/>
        <end position="151"/>
    </location>
</feature>
<name>A0A9R1VGW9_LACSA</name>
<proteinExistence type="predicted"/>
<dbReference type="AlphaFoldDB" id="A0A9R1VGW9"/>
<evidence type="ECO:0000313" key="2">
    <source>
        <dbReference type="EMBL" id="KAJ0206131.1"/>
    </source>
</evidence>
<feature type="compositionally biased region" description="Basic residues" evidence="1">
    <location>
        <begin position="1"/>
        <end position="12"/>
    </location>
</feature>
<evidence type="ECO:0000256" key="1">
    <source>
        <dbReference type="SAM" id="MobiDB-lite"/>
    </source>
</evidence>
<dbReference type="Gramene" id="rna-gnl|WGS:NBSK|LSAT_5X123300_mrna">
    <property type="protein sequence ID" value="cds-PLY75962.1"/>
    <property type="gene ID" value="gene-LSAT_5X123300"/>
</dbReference>
<dbReference type="OrthoDB" id="1937859at2759"/>
<feature type="compositionally biased region" description="Basic residues" evidence="1">
    <location>
        <begin position="124"/>
        <end position="137"/>
    </location>
</feature>
<organism evidence="2 3">
    <name type="scientific">Lactuca sativa</name>
    <name type="common">Garden lettuce</name>
    <dbReference type="NCBI Taxonomy" id="4236"/>
    <lineage>
        <taxon>Eukaryota</taxon>
        <taxon>Viridiplantae</taxon>
        <taxon>Streptophyta</taxon>
        <taxon>Embryophyta</taxon>
        <taxon>Tracheophyta</taxon>
        <taxon>Spermatophyta</taxon>
        <taxon>Magnoliopsida</taxon>
        <taxon>eudicotyledons</taxon>
        <taxon>Gunneridae</taxon>
        <taxon>Pentapetalae</taxon>
        <taxon>asterids</taxon>
        <taxon>campanulids</taxon>
        <taxon>Asterales</taxon>
        <taxon>Asteraceae</taxon>
        <taxon>Cichorioideae</taxon>
        <taxon>Cichorieae</taxon>
        <taxon>Lactucinae</taxon>
        <taxon>Lactuca</taxon>
    </lineage>
</organism>
<accession>A0A9R1VGW9</accession>
<dbReference type="PANTHER" id="PTHR31903">
    <property type="entry name" value="F12F1.11-RELATED"/>
    <property type="match status" value="1"/>
</dbReference>